<dbReference type="Proteomes" id="UP000095280">
    <property type="component" value="Unplaced"/>
</dbReference>
<proteinExistence type="predicted"/>
<evidence type="ECO:0000313" key="3">
    <source>
        <dbReference type="WBParaSite" id="maker-uti_cns_0010559-snap-gene-0.4-mRNA-1"/>
    </source>
</evidence>
<feature type="region of interest" description="Disordered" evidence="1">
    <location>
        <begin position="1"/>
        <end position="22"/>
    </location>
</feature>
<dbReference type="WBParaSite" id="maker-uti_cns_0010559-snap-gene-0.4-mRNA-1">
    <property type="protein sequence ID" value="maker-uti_cns_0010559-snap-gene-0.4-mRNA-1"/>
    <property type="gene ID" value="maker-uti_cns_0010559-snap-gene-0.4"/>
</dbReference>
<evidence type="ECO:0000256" key="1">
    <source>
        <dbReference type="SAM" id="MobiDB-lite"/>
    </source>
</evidence>
<name>A0A1I8I922_9PLAT</name>
<protein>
    <submittedName>
        <fullName evidence="3">Dystrophin</fullName>
    </submittedName>
</protein>
<keyword evidence="2" id="KW-1185">Reference proteome</keyword>
<reference evidence="3" key="1">
    <citation type="submission" date="2016-11" db="UniProtKB">
        <authorList>
            <consortium name="WormBaseParasite"/>
        </authorList>
    </citation>
    <scope>IDENTIFICATION</scope>
</reference>
<dbReference type="AlphaFoldDB" id="A0A1I8I922"/>
<evidence type="ECO:0000313" key="2">
    <source>
        <dbReference type="Proteomes" id="UP000095280"/>
    </source>
</evidence>
<dbReference type="SUPFAM" id="SSF46966">
    <property type="entry name" value="Spectrin repeat"/>
    <property type="match status" value="1"/>
</dbReference>
<sequence length="178" mass="19946">PTSQQQQKLQQQNKQPQQHQQIRPELLARLERMESRATHWETALAALPAELIAEEDLRQAASLLKALDADAEQLASEPAPPSLPPVGDALAERLAAAGHRWERLGEESLNLRQRVERGREALAELVGRLRSLADWLSGADARMRQWQLLVGGDAETAAEQAAEHARLAEEMRRRRPEV</sequence>
<feature type="compositionally biased region" description="Low complexity" evidence="1">
    <location>
        <begin position="1"/>
        <end position="21"/>
    </location>
</feature>
<accession>A0A1I8I922</accession>
<organism evidence="2 3">
    <name type="scientific">Macrostomum lignano</name>
    <dbReference type="NCBI Taxonomy" id="282301"/>
    <lineage>
        <taxon>Eukaryota</taxon>
        <taxon>Metazoa</taxon>
        <taxon>Spiralia</taxon>
        <taxon>Lophotrochozoa</taxon>
        <taxon>Platyhelminthes</taxon>
        <taxon>Rhabditophora</taxon>
        <taxon>Macrostomorpha</taxon>
        <taxon>Macrostomida</taxon>
        <taxon>Macrostomidae</taxon>
        <taxon>Macrostomum</taxon>
    </lineage>
</organism>